<feature type="domain" description="Glutamine amidotransferase type-2" evidence="12">
    <location>
        <begin position="2"/>
        <end position="215"/>
    </location>
</feature>
<dbReference type="GO" id="GO:0004066">
    <property type="term" value="F:asparagine synthase (glutamine-hydrolyzing) activity"/>
    <property type="evidence" value="ECO:0007669"/>
    <property type="project" value="UniProtKB-EC"/>
</dbReference>
<evidence type="ECO:0000256" key="1">
    <source>
        <dbReference type="ARBA" id="ARBA00005187"/>
    </source>
</evidence>
<dbReference type="InterPro" id="IPR051786">
    <property type="entry name" value="ASN_synthetase/amidase"/>
</dbReference>
<evidence type="ECO:0000256" key="11">
    <source>
        <dbReference type="PIRSR" id="PIRSR001589-3"/>
    </source>
</evidence>
<dbReference type="InterPro" id="IPR014729">
    <property type="entry name" value="Rossmann-like_a/b/a_fold"/>
</dbReference>
<dbReference type="CDD" id="cd01991">
    <property type="entry name" value="Asn_synthase_B_C"/>
    <property type="match status" value="1"/>
</dbReference>
<feature type="binding site" evidence="10">
    <location>
        <position position="298"/>
    </location>
    <ligand>
        <name>ATP</name>
        <dbReference type="ChEBI" id="CHEBI:30616"/>
    </ligand>
</feature>
<comment type="pathway">
    <text evidence="1">Amino-acid biosynthesis; L-asparagine biosynthesis; L-asparagine from L-aspartate (L-Gln route): step 1/1.</text>
</comment>
<comment type="catalytic activity">
    <reaction evidence="8">
        <text>L-aspartate + L-glutamine + ATP + H2O = L-asparagine + L-glutamate + AMP + diphosphate + H(+)</text>
        <dbReference type="Rhea" id="RHEA:12228"/>
        <dbReference type="ChEBI" id="CHEBI:15377"/>
        <dbReference type="ChEBI" id="CHEBI:15378"/>
        <dbReference type="ChEBI" id="CHEBI:29985"/>
        <dbReference type="ChEBI" id="CHEBI:29991"/>
        <dbReference type="ChEBI" id="CHEBI:30616"/>
        <dbReference type="ChEBI" id="CHEBI:33019"/>
        <dbReference type="ChEBI" id="CHEBI:58048"/>
        <dbReference type="ChEBI" id="CHEBI:58359"/>
        <dbReference type="ChEBI" id="CHEBI:456215"/>
        <dbReference type="EC" id="6.3.5.4"/>
    </reaction>
</comment>
<dbReference type="SUPFAM" id="SSF52402">
    <property type="entry name" value="Adenine nucleotide alpha hydrolases-like"/>
    <property type="match status" value="1"/>
</dbReference>
<dbReference type="Gene3D" id="3.60.20.10">
    <property type="entry name" value="Glutamine Phosphoribosylpyrophosphate, subunit 1, domain 1"/>
    <property type="match status" value="1"/>
</dbReference>
<accession>A0A543PXJ6</accession>
<dbReference type="InterPro" id="IPR006426">
    <property type="entry name" value="Asn_synth_AEB"/>
</dbReference>
<dbReference type="PIRSF" id="PIRSF001589">
    <property type="entry name" value="Asn_synthetase_glu-h"/>
    <property type="match status" value="1"/>
</dbReference>
<dbReference type="InterPro" id="IPR029055">
    <property type="entry name" value="Ntn_hydrolases_N"/>
</dbReference>
<dbReference type="GO" id="GO:0005829">
    <property type="term" value="C:cytosol"/>
    <property type="evidence" value="ECO:0007669"/>
    <property type="project" value="TreeGrafter"/>
</dbReference>
<dbReference type="PROSITE" id="PS51278">
    <property type="entry name" value="GATASE_TYPE_2"/>
    <property type="match status" value="1"/>
</dbReference>
<reference evidence="13 14" key="1">
    <citation type="submission" date="2019-06" db="EMBL/GenBank/DDBJ databases">
        <title>Sequencing the genomes of 1000 actinobacteria strains.</title>
        <authorList>
            <person name="Klenk H.-P."/>
        </authorList>
    </citation>
    <scope>NUCLEOTIDE SEQUENCE [LARGE SCALE GENOMIC DNA]</scope>
    <source>
        <strain evidence="13 14">DSM 21776</strain>
    </source>
</reference>
<dbReference type="InterPro" id="IPR017932">
    <property type="entry name" value="GATase_2_dom"/>
</dbReference>
<evidence type="ECO:0000256" key="9">
    <source>
        <dbReference type="PIRSR" id="PIRSR001589-1"/>
    </source>
</evidence>
<evidence type="ECO:0000256" key="8">
    <source>
        <dbReference type="ARBA" id="ARBA00048741"/>
    </source>
</evidence>
<feature type="binding site" evidence="10">
    <location>
        <position position="101"/>
    </location>
    <ligand>
        <name>L-glutamine</name>
        <dbReference type="ChEBI" id="CHEBI:58359"/>
    </ligand>
</feature>
<organism evidence="13 14">
    <name type="scientific">Humibacillus xanthopallidus</name>
    <dbReference type="NCBI Taxonomy" id="412689"/>
    <lineage>
        <taxon>Bacteria</taxon>
        <taxon>Bacillati</taxon>
        <taxon>Actinomycetota</taxon>
        <taxon>Actinomycetes</taxon>
        <taxon>Micrococcales</taxon>
        <taxon>Intrasporangiaceae</taxon>
        <taxon>Humibacillus</taxon>
    </lineage>
</organism>
<evidence type="ECO:0000256" key="4">
    <source>
        <dbReference type="ARBA" id="ARBA00022741"/>
    </source>
</evidence>
<dbReference type="CDD" id="cd00712">
    <property type="entry name" value="AsnB"/>
    <property type="match status" value="1"/>
</dbReference>
<keyword evidence="7 9" id="KW-0315">Glutamine amidotransferase</keyword>
<keyword evidence="5 10" id="KW-0067">ATP-binding</keyword>
<name>A0A543PXJ6_9MICO</name>
<dbReference type="EC" id="6.3.5.4" evidence="3"/>
<dbReference type="SUPFAM" id="SSF56235">
    <property type="entry name" value="N-terminal nucleophile aminohydrolases (Ntn hydrolases)"/>
    <property type="match status" value="1"/>
</dbReference>
<sequence length="635" mass="68613">MCGLVGLMARGSRSLVDDLGRMSLAVAHRGPDDAGTWVDPEAGVALGHRRLSIVDLSAAGHQPMTSADGRWVLVLNGEIYDHADHRKWLEAEGLRLRGHSDTEVLLEFIAKRGVREAVSAVDGMFALAAWDRRDRTLVLARDTMGEKPLYFGRLGPSFVFASELTAIRRLPQASTEPDPQAVAAYLRWGFVPAPHSIVTGIGKLPPGCIVHVSATGEAGPPVPFWSLHYVATEGLSKPLKVPDRQLVELADSALRESVQRRLVADVPVGAFLSGGVDSSTIVALAQQVSTRPVKTFTVAVGGDGDESESAARVASHLGTDHTTLPLPEMDAVKMALRAAAMHDEPFADPSSIPTALLCSAAREHVTVCLSGDGADELLGGYNRYQMAQGGLARMLALPRATRAAISRSLKAVPPTGWARVARIAPGQQVDVGTKVHKLAGVLSAHDPWGAYTILATQWDPEVAMTQAPWHSPLPGPALAGASALGSMLLADQLSTLPDDMLVKVDRASMAVGLEVRVPFLSHEFVELTWRLPDNAKMRHGRGKWLLREILSQYVPHQLWDRPKVGFDPPIAEWLRGPLREWSHDLLSPERLRGQGLLRPEPIAAALAEHDSGRRNNDYALWTVLMLQAWFDGAAN</sequence>
<dbReference type="NCBIfam" id="TIGR01536">
    <property type="entry name" value="asn_synth_AEB"/>
    <property type="match status" value="1"/>
</dbReference>
<feature type="site" description="Important for beta-aspartyl-AMP intermediate formation" evidence="11">
    <location>
        <position position="372"/>
    </location>
</feature>
<dbReference type="InterPro" id="IPR001962">
    <property type="entry name" value="Asn_synthase"/>
</dbReference>
<dbReference type="EMBL" id="VFQF01000001">
    <property type="protein sequence ID" value="TQN48807.1"/>
    <property type="molecule type" value="Genomic_DNA"/>
</dbReference>
<dbReference type="AlphaFoldDB" id="A0A543PXJ6"/>
<evidence type="ECO:0000256" key="6">
    <source>
        <dbReference type="ARBA" id="ARBA00022888"/>
    </source>
</evidence>
<dbReference type="Gene3D" id="3.40.50.620">
    <property type="entry name" value="HUPs"/>
    <property type="match status" value="1"/>
</dbReference>
<dbReference type="Pfam" id="PF00733">
    <property type="entry name" value="Asn_synthase"/>
    <property type="match status" value="1"/>
</dbReference>
<gene>
    <name evidence="13" type="ORF">FHX52_1954</name>
</gene>
<comment type="similarity">
    <text evidence="2">Belongs to the asparagine synthetase family.</text>
</comment>
<evidence type="ECO:0000259" key="12">
    <source>
        <dbReference type="PROSITE" id="PS51278"/>
    </source>
</evidence>
<dbReference type="Pfam" id="PF13522">
    <property type="entry name" value="GATase_6"/>
    <property type="match status" value="1"/>
</dbReference>
<proteinExistence type="inferred from homology"/>
<dbReference type="PANTHER" id="PTHR43284">
    <property type="entry name" value="ASPARAGINE SYNTHETASE (GLUTAMINE-HYDROLYZING)"/>
    <property type="match status" value="1"/>
</dbReference>
<evidence type="ECO:0000256" key="5">
    <source>
        <dbReference type="ARBA" id="ARBA00022840"/>
    </source>
</evidence>
<dbReference type="PANTHER" id="PTHR43284:SF1">
    <property type="entry name" value="ASPARAGINE SYNTHETASE"/>
    <property type="match status" value="1"/>
</dbReference>
<keyword evidence="6 9" id="KW-0061">Asparagine biosynthesis</keyword>
<feature type="active site" description="For GATase activity" evidence="9">
    <location>
        <position position="2"/>
    </location>
</feature>
<protein>
    <recommendedName>
        <fullName evidence="3">asparagine synthase (glutamine-hydrolyzing)</fullName>
        <ecNumber evidence="3">6.3.5.4</ecNumber>
    </recommendedName>
</protein>
<evidence type="ECO:0000256" key="2">
    <source>
        <dbReference type="ARBA" id="ARBA00005752"/>
    </source>
</evidence>
<evidence type="ECO:0000256" key="7">
    <source>
        <dbReference type="ARBA" id="ARBA00022962"/>
    </source>
</evidence>
<dbReference type="GO" id="GO:0005524">
    <property type="term" value="F:ATP binding"/>
    <property type="evidence" value="ECO:0007669"/>
    <property type="project" value="UniProtKB-KW"/>
</dbReference>
<dbReference type="GO" id="GO:0006529">
    <property type="term" value="P:asparagine biosynthetic process"/>
    <property type="evidence" value="ECO:0007669"/>
    <property type="project" value="UniProtKB-KW"/>
</dbReference>
<keyword evidence="4 10" id="KW-0547">Nucleotide-binding</keyword>
<feature type="binding site" evidence="10">
    <location>
        <begin position="370"/>
        <end position="371"/>
    </location>
    <ligand>
        <name>ATP</name>
        <dbReference type="ChEBI" id="CHEBI:30616"/>
    </ligand>
</feature>
<evidence type="ECO:0000256" key="3">
    <source>
        <dbReference type="ARBA" id="ARBA00012737"/>
    </source>
</evidence>
<evidence type="ECO:0000313" key="13">
    <source>
        <dbReference type="EMBL" id="TQN48807.1"/>
    </source>
</evidence>
<dbReference type="Proteomes" id="UP000320085">
    <property type="component" value="Unassembled WGS sequence"/>
</dbReference>
<evidence type="ECO:0000313" key="14">
    <source>
        <dbReference type="Proteomes" id="UP000320085"/>
    </source>
</evidence>
<dbReference type="InterPro" id="IPR033738">
    <property type="entry name" value="AsnB_N"/>
</dbReference>
<comment type="caution">
    <text evidence="13">The sequence shown here is derived from an EMBL/GenBank/DDBJ whole genome shotgun (WGS) entry which is preliminary data.</text>
</comment>
<keyword evidence="9" id="KW-0028">Amino-acid biosynthesis</keyword>
<evidence type="ECO:0000256" key="10">
    <source>
        <dbReference type="PIRSR" id="PIRSR001589-2"/>
    </source>
</evidence>